<accession>A0A4Y8AU74</accession>
<dbReference type="EMBL" id="SNQI01000002">
    <property type="protein sequence ID" value="TEW75407.1"/>
    <property type="molecule type" value="Genomic_DNA"/>
</dbReference>
<organism evidence="2 3">
    <name type="scientific">Gramella jeungdoensis</name>
    <dbReference type="NCBI Taxonomy" id="708091"/>
    <lineage>
        <taxon>Bacteria</taxon>
        <taxon>Pseudomonadati</taxon>
        <taxon>Bacteroidota</taxon>
        <taxon>Flavobacteriia</taxon>
        <taxon>Flavobacteriales</taxon>
        <taxon>Flavobacteriaceae</taxon>
        <taxon>Christiangramia</taxon>
    </lineage>
</organism>
<dbReference type="OrthoDB" id="769130at2"/>
<keyword evidence="1" id="KW-0472">Membrane</keyword>
<protein>
    <recommendedName>
        <fullName evidence="4">Glycine zipper family protein</fullName>
    </recommendedName>
</protein>
<name>A0A4Y8AU74_9FLAO</name>
<reference evidence="2 3" key="1">
    <citation type="journal article" date="2011" name="J. Microbiol.">
        <title>Gramella jeungdoensis sp. nov., isolated from a solar saltern in Korea.</title>
        <authorList>
            <person name="Joung Y."/>
            <person name="Kim H."/>
            <person name="Jang T."/>
            <person name="Ahn T.S."/>
            <person name="Joh K."/>
        </authorList>
    </citation>
    <scope>NUCLEOTIDE SEQUENCE [LARGE SCALE GENOMIC DNA]</scope>
    <source>
        <strain evidence="2 3">KCTC 23123</strain>
    </source>
</reference>
<dbReference type="AlphaFoldDB" id="A0A4Y8AU74"/>
<dbReference type="RefSeq" id="WP_134247777.1">
    <property type="nucleotide sequence ID" value="NZ_SNQI01000002.1"/>
</dbReference>
<evidence type="ECO:0000256" key="1">
    <source>
        <dbReference type="SAM" id="Phobius"/>
    </source>
</evidence>
<evidence type="ECO:0000313" key="2">
    <source>
        <dbReference type="EMBL" id="TEW75407.1"/>
    </source>
</evidence>
<gene>
    <name evidence="2" type="ORF">E2488_07810</name>
</gene>
<evidence type="ECO:0008006" key="4">
    <source>
        <dbReference type="Google" id="ProtNLM"/>
    </source>
</evidence>
<keyword evidence="1" id="KW-1133">Transmembrane helix</keyword>
<evidence type="ECO:0000313" key="3">
    <source>
        <dbReference type="Proteomes" id="UP000298517"/>
    </source>
</evidence>
<keyword evidence="3" id="KW-1185">Reference proteome</keyword>
<keyword evidence="1" id="KW-0812">Transmembrane</keyword>
<comment type="caution">
    <text evidence="2">The sequence shown here is derived from an EMBL/GenBank/DDBJ whole genome shotgun (WGS) entry which is preliminary data.</text>
</comment>
<sequence>MEIKELIKRSDFDQNKKLVHAFNQLNKLLIELKKKDVPDKIIIVINNGINKINTEPRAPKELIKQLKKTHSSFLKLIEKEVKLVTKNHYRNTWMALGMVAFGLPLGVVFGSNTGNMGLLGIGLPIGMVIGMGVGSKMDKKAFEEGRQLDLET</sequence>
<proteinExistence type="predicted"/>
<feature type="transmembrane region" description="Helical" evidence="1">
    <location>
        <begin position="92"/>
        <end position="110"/>
    </location>
</feature>
<dbReference type="Proteomes" id="UP000298517">
    <property type="component" value="Unassembled WGS sequence"/>
</dbReference>
<feature type="transmembrane region" description="Helical" evidence="1">
    <location>
        <begin position="116"/>
        <end position="134"/>
    </location>
</feature>